<dbReference type="Pfam" id="PF26500">
    <property type="entry name" value="DUF8166"/>
    <property type="match status" value="1"/>
</dbReference>
<keyword evidence="3" id="KW-1185">Reference proteome</keyword>
<dbReference type="Proteomes" id="UP000183940">
    <property type="component" value="Unassembled WGS sequence"/>
</dbReference>
<evidence type="ECO:0000259" key="1">
    <source>
        <dbReference type="Pfam" id="PF26500"/>
    </source>
</evidence>
<dbReference type="InterPro" id="IPR058479">
    <property type="entry name" value="DUF8166"/>
</dbReference>
<proteinExistence type="predicted"/>
<reference evidence="2" key="1">
    <citation type="submission" date="2016-10" db="EMBL/GenBank/DDBJ databases">
        <title>CRISPR-Cas defence system in Roseofilum reptotaenium: evidence of a bacteriophage-cyanobacterium arms race in the coral black band disease.</title>
        <authorList>
            <person name="Buerger P."/>
            <person name="Wood-Charlson E.M."/>
            <person name="Weynberg K.D."/>
            <person name="Willis B."/>
            <person name="Van Oppen M.J."/>
        </authorList>
    </citation>
    <scope>NUCLEOTIDE SEQUENCE [LARGE SCALE GENOMIC DNA]</scope>
    <source>
        <strain evidence="2">AO1-A</strain>
    </source>
</reference>
<accession>A0A1L9QN49</accession>
<comment type="caution">
    <text evidence="2">The sequence shown here is derived from an EMBL/GenBank/DDBJ whole genome shotgun (WGS) entry which is preliminary data.</text>
</comment>
<dbReference type="EMBL" id="MLAW01000040">
    <property type="protein sequence ID" value="OJJ22770.1"/>
    <property type="molecule type" value="Genomic_DNA"/>
</dbReference>
<evidence type="ECO:0000313" key="3">
    <source>
        <dbReference type="Proteomes" id="UP000183940"/>
    </source>
</evidence>
<feature type="domain" description="DUF8166" evidence="1">
    <location>
        <begin position="1"/>
        <end position="198"/>
    </location>
</feature>
<sequence>MRLGKVVKSNSHCDYIVQLDEKHDLLNPPEPDDYGFGCFVKLEDLGDRHWAVGLVYNSQLFNPQFLNTGPRLSNDPDPFFTPDLIVETRVLLGTILIGEFIQGGDRLHGVQGIPRVVVPVNTPVFKMSPEEIYQFHLNAQGRPHLGYYAHVLRSGGMFASQLVQQVIGELIDQNLFSEADQRALEILRKELAWKNTLGSIKG</sequence>
<dbReference type="AlphaFoldDB" id="A0A1L9QN49"/>
<dbReference type="STRING" id="1925591.BI308_18915"/>
<evidence type="ECO:0000313" key="2">
    <source>
        <dbReference type="EMBL" id="OJJ22770.1"/>
    </source>
</evidence>
<protein>
    <recommendedName>
        <fullName evidence="1">DUF8166 domain-containing protein</fullName>
    </recommendedName>
</protein>
<gene>
    <name evidence="2" type="ORF">BI308_18915</name>
</gene>
<organism evidence="2 3">
    <name type="scientific">Roseofilum reptotaenium AO1-A</name>
    <dbReference type="NCBI Taxonomy" id="1925591"/>
    <lineage>
        <taxon>Bacteria</taxon>
        <taxon>Bacillati</taxon>
        <taxon>Cyanobacteriota</taxon>
        <taxon>Cyanophyceae</taxon>
        <taxon>Desertifilales</taxon>
        <taxon>Desertifilaceae</taxon>
        <taxon>Roseofilum</taxon>
    </lineage>
</organism>
<name>A0A1L9QN49_9CYAN</name>